<protein>
    <submittedName>
        <fullName evidence="1">Smg-7 suppressor with morphological effect on genitalia protein 7</fullName>
    </submittedName>
</protein>
<sequence>MRRGKPQQQIYRPGSGPLRKSTPGIEESESDTKLIVASKQNKNKASGLDGLDKLKSADSSPRDFNTAVEAATAKLGDIAVDSKKKPKKPEQSFYVVRPLAREGVTIEEPQNKPNFPKHNQEPNIQANGNDNYNNSAQERLHNTGRSKRYSHRRYQGESADNQDDWRGSQHARNLRQGSEPRAMSNQNSYNSRIRDTRSVEPAAIQNRNNCAGDKVMNRPPSGRRHSTIGLEQDKWLKNLDNLPPRLRKKYLEDNNLAGMYRSATPERMYASPSNSRPQTPPTFPNTNRSNENLHRQDNYHNYRNDEGRFNEGRRSVDRFNDGRKMRDRFSTEREGERYNRNNENRYNRDDKFNRYDDRSNSNHNNAHNKGVTPAPVANTEQPEQPKTPRPFRESLEAQLSPVSPPTPIEKGVKPIVPVVNNTILDWSEEVELNDKLEAEALSDAMTRSSSIASLMEASTKSLPPTTNVKRSKKKSSSRNREPTPEITSSRQQPRNQNRDDRSMSTDPQRVRKSSITSTDSRDNFKVPENRRQRRDSRSKREGSYDRSSRGPSRDSSFDRRRKSSCSEQENWREEARRRQNSEREQQNRESESKDGKKGGILVLPSTTTNEPTKVLERPKCPDISRKSINPSQKTLYDPNNPNKPIIVKSPNSRVSVPGFADNLETPPPQLYTTDQFGNVRPAWYDENSDKIKQSRYPDLLREIIIADTELQCNINSGMILINWGNVSIYRNFLMKSLEYLLCKDMKFCQSENVEQHFWKILFYNIIEMMRKAVSTDPSNKEQYKGFLLYLIDEGVKYFEMLLDRLEEVYSFKIADYLGYSNTPTKGKFVGLVLISIQKIFLYLGDLLRYKEQVNETSNYGKCRQWYVKAHEINPKNGKPYNQLALLAVYARRKLDAVYYYMRSLMSSNPAPSAKESLNSLFDENRKKYEQSERKRREERLERARQHMKEKESQAPPNHPNSLRREIWIRPDGGRRVHRTTSAITENQHMDSEEEDLAALSSVDVGE</sequence>
<gene>
    <name evidence="1" type="ORF">MML48_5g00011376</name>
</gene>
<dbReference type="Proteomes" id="UP001056778">
    <property type="component" value="Chromosome 5"/>
</dbReference>
<accession>A0ACB9T254</accession>
<keyword evidence="2" id="KW-1185">Reference proteome</keyword>
<proteinExistence type="predicted"/>
<comment type="caution">
    <text evidence="1">The sequence shown here is derived from an EMBL/GenBank/DDBJ whole genome shotgun (WGS) entry which is preliminary data.</text>
</comment>
<evidence type="ECO:0000313" key="1">
    <source>
        <dbReference type="EMBL" id="KAI4460887.1"/>
    </source>
</evidence>
<name>A0ACB9T254_HOLOL</name>
<organism evidence="1 2">
    <name type="scientific">Holotrichia oblita</name>
    <name type="common">Chafer beetle</name>
    <dbReference type="NCBI Taxonomy" id="644536"/>
    <lineage>
        <taxon>Eukaryota</taxon>
        <taxon>Metazoa</taxon>
        <taxon>Ecdysozoa</taxon>
        <taxon>Arthropoda</taxon>
        <taxon>Hexapoda</taxon>
        <taxon>Insecta</taxon>
        <taxon>Pterygota</taxon>
        <taxon>Neoptera</taxon>
        <taxon>Endopterygota</taxon>
        <taxon>Coleoptera</taxon>
        <taxon>Polyphaga</taxon>
        <taxon>Scarabaeiformia</taxon>
        <taxon>Scarabaeidae</taxon>
        <taxon>Melolonthinae</taxon>
        <taxon>Holotrichia</taxon>
    </lineage>
</organism>
<dbReference type="EMBL" id="CM043019">
    <property type="protein sequence ID" value="KAI4460887.1"/>
    <property type="molecule type" value="Genomic_DNA"/>
</dbReference>
<evidence type="ECO:0000313" key="2">
    <source>
        <dbReference type="Proteomes" id="UP001056778"/>
    </source>
</evidence>
<reference evidence="1" key="1">
    <citation type="submission" date="2022-04" db="EMBL/GenBank/DDBJ databases">
        <title>Chromosome-scale genome assembly of Holotrichia oblita Faldermann.</title>
        <authorList>
            <person name="Rongchong L."/>
        </authorList>
    </citation>
    <scope>NUCLEOTIDE SEQUENCE</scope>
    <source>
        <strain evidence="1">81SQS9</strain>
    </source>
</reference>